<comment type="caution">
    <text evidence="2">The sequence shown here is derived from an EMBL/GenBank/DDBJ whole genome shotgun (WGS) entry which is preliminary data.</text>
</comment>
<keyword evidence="2" id="KW-0808">Transferase</keyword>
<dbReference type="CDD" id="cd02440">
    <property type="entry name" value="AdoMet_MTases"/>
    <property type="match status" value="1"/>
</dbReference>
<dbReference type="Proteomes" id="UP000192366">
    <property type="component" value="Unassembled WGS sequence"/>
</dbReference>
<gene>
    <name evidence="2" type="ORF">BST17_28395</name>
</gene>
<evidence type="ECO:0000313" key="2">
    <source>
        <dbReference type="EMBL" id="ORA01411.1"/>
    </source>
</evidence>
<reference evidence="2 3" key="1">
    <citation type="submission" date="2017-02" db="EMBL/GenBank/DDBJ databases">
        <title>The new phylogeny of genus Mycobacterium.</title>
        <authorList>
            <person name="Tortoli E."/>
            <person name="Trovato A."/>
            <person name="Cirillo D.M."/>
        </authorList>
    </citation>
    <scope>NUCLEOTIDE SEQUENCE [LARGE SCALE GENOMIC DNA]</scope>
    <source>
        <strain evidence="2 3">DSM 45578</strain>
    </source>
</reference>
<protein>
    <submittedName>
        <fullName evidence="2">SAM-dependent methyltransferase</fullName>
    </submittedName>
</protein>
<dbReference type="AlphaFoldDB" id="A0A1W9YMX2"/>
<evidence type="ECO:0000313" key="3">
    <source>
        <dbReference type="Proteomes" id="UP000192366"/>
    </source>
</evidence>
<organism evidence="2 3">
    <name type="scientific">Mycolicibacterium bacteremicum</name>
    <name type="common">Mycobacterium bacteremicum</name>
    <dbReference type="NCBI Taxonomy" id="564198"/>
    <lineage>
        <taxon>Bacteria</taxon>
        <taxon>Bacillati</taxon>
        <taxon>Actinomycetota</taxon>
        <taxon>Actinomycetes</taxon>
        <taxon>Mycobacteriales</taxon>
        <taxon>Mycobacteriaceae</taxon>
        <taxon>Mycolicibacterium</taxon>
    </lineage>
</organism>
<name>A0A1W9YMX2_MYCBA</name>
<dbReference type="GO" id="GO:0032259">
    <property type="term" value="P:methylation"/>
    <property type="evidence" value="ECO:0007669"/>
    <property type="project" value="UniProtKB-KW"/>
</dbReference>
<sequence>MRRSVPTMTYWATWHQDYLDPESDISRRLRHVQRRLRHGLDTAPAGPIRLISLCAGEGRDVIGVLPTHPRRDDVTARLVELDPVIAQSARTAAAAAGLHQVEVVTGDAALLSAYADLAPADIVLAVGIFGNIDDDAIRRTIDGLTQLSKPGATVLWTRSRRAPDLTPSIRSWFGEAGFGEVAFDYEEGSDFSVGTQRFDGQTAPLQPETRLFEFRPRVRT</sequence>
<feature type="domain" description="Methyltransferase" evidence="1">
    <location>
        <begin position="25"/>
        <end position="165"/>
    </location>
</feature>
<dbReference type="InterPro" id="IPR022744">
    <property type="entry name" value="MeTrfase_dom_put"/>
</dbReference>
<dbReference type="GO" id="GO:0008168">
    <property type="term" value="F:methyltransferase activity"/>
    <property type="evidence" value="ECO:0007669"/>
    <property type="project" value="UniProtKB-KW"/>
</dbReference>
<keyword evidence="3" id="KW-1185">Reference proteome</keyword>
<dbReference type="Gene3D" id="3.40.50.150">
    <property type="entry name" value="Vaccinia Virus protein VP39"/>
    <property type="match status" value="1"/>
</dbReference>
<evidence type="ECO:0000259" key="1">
    <source>
        <dbReference type="Pfam" id="PF12147"/>
    </source>
</evidence>
<dbReference type="STRING" id="564198.BST17_28395"/>
<accession>A0A1W9YMX2</accession>
<dbReference type="EMBL" id="MVHJ01000058">
    <property type="protein sequence ID" value="ORA01411.1"/>
    <property type="molecule type" value="Genomic_DNA"/>
</dbReference>
<dbReference type="InterPro" id="IPR029063">
    <property type="entry name" value="SAM-dependent_MTases_sf"/>
</dbReference>
<keyword evidence="2" id="KW-0489">Methyltransferase</keyword>
<proteinExistence type="predicted"/>
<dbReference type="Pfam" id="PF12147">
    <property type="entry name" value="Methyltransf_20"/>
    <property type="match status" value="1"/>
</dbReference>
<dbReference type="SUPFAM" id="SSF53335">
    <property type="entry name" value="S-adenosyl-L-methionine-dependent methyltransferases"/>
    <property type="match status" value="1"/>
</dbReference>